<evidence type="ECO:0000313" key="2">
    <source>
        <dbReference type="Proteomes" id="UP000789920"/>
    </source>
</evidence>
<proteinExistence type="predicted"/>
<evidence type="ECO:0000313" key="1">
    <source>
        <dbReference type="EMBL" id="CAG8745357.1"/>
    </source>
</evidence>
<reference evidence="1" key="1">
    <citation type="submission" date="2021-06" db="EMBL/GenBank/DDBJ databases">
        <authorList>
            <person name="Kallberg Y."/>
            <person name="Tangrot J."/>
            <person name="Rosling A."/>
        </authorList>
    </citation>
    <scope>NUCLEOTIDE SEQUENCE</scope>
    <source>
        <strain evidence="1">MA461A</strain>
    </source>
</reference>
<comment type="caution">
    <text evidence="1">The sequence shown here is derived from an EMBL/GenBank/DDBJ whole genome shotgun (WGS) entry which is preliminary data.</text>
</comment>
<accession>A0ACA9QHC3</accession>
<dbReference type="Proteomes" id="UP000789920">
    <property type="component" value="Unassembled WGS sequence"/>
</dbReference>
<gene>
    <name evidence="1" type="ORF">RPERSI_LOCUS13598</name>
</gene>
<name>A0ACA9QHC3_9GLOM</name>
<feature type="non-terminal residue" evidence="1">
    <location>
        <position position="1"/>
    </location>
</feature>
<protein>
    <submittedName>
        <fullName evidence="1">22868_t:CDS:1</fullName>
    </submittedName>
</protein>
<organism evidence="1 2">
    <name type="scientific">Racocetra persica</name>
    <dbReference type="NCBI Taxonomy" id="160502"/>
    <lineage>
        <taxon>Eukaryota</taxon>
        <taxon>Fungi</taxon>
        <taxon>Fungi incertae sedis</taxon>
        <taxon>Mucoromycota</taxon>
        <taxon>Glomeromycotina</taxon>
        <taxon>Glomeromycetes</taxon>
        <taxon>Diversisporales</taxon>
        <taxon>Gigasporaceae</taxon>
        <taxon>Racocetra</taxon>
    </lineage>
</organism>
<feature type="non-terminal residue" evidence="1">
    <location>
        <position position="773"/>
    </location>
</feature>
<keyword evidence="2" id="KW-1185">Reference proteome</keyword>
<dbReference type="EMBL" id="CAJVQC010030362">
    <property type="protein sequence ID" value="CAG8745357.1"/>
    <property type="molecule type" value="Genomic_DNA"/>
</dbReference>
<sequence length="773" mass="87075">DERQALNDRKRRVLSSIGYYESTKQKNDVVVFAAVAGAVVALRALPPKLNPVVRSIMNSIKTEENLGLQQRSAATLASLVELCASEDGSTRVNPNDKIVKNLCTFLCSDPTATPELQANRAKEGILSLQKAKEPDKGSSNNDSQNEDEELKSQKLIRRGAETALRQFSLQFGPKLFDIVPRLWTCVHSSLSTVFIHVDDKEKISTVFKTNINLGQDVIDSLQILQILVPVFHESLQLKVTELLPCIVKAIQCQYSVIRSMAARCFATIANVITIQSMQIIIDQIIPLLGDSQNVIRRQGAAELIYHVVQTMDAKILPYVIFLIVPILGRMSDVDENVRLVSTNCFAMLIKLVPLEAGIPDPPGLSTEMLIHRDEERKFLAQLLDSRKLDPYEIPVTIKAELRKYQQEGVNWLAFLNRYQLHGILCDDMGLGKTLQSICILASDHHMRATKYNTTKSPDSVHCPSLVVCPPTLTGHWYHEILNYTDTLKPLLYSGNPKDRDRLRPKIPNYDVVIMSYDIVRNDIDDLASIHWNYCILDEGHVIKNGKTKITKAVKSVKANHRLILSGTPIQNNVLELWSLFDFLMPGFLGTEKQFNERFGKPILASRDSKSSSREQEAGALALEALHKQVLPFLLRRLKEDVLSDLPPKIIQDYYCELSDLQKQLYEQFAKSQAKSKVEIELETEIAEEEGEKKKTHTHIFQALQYLRKLCNHPLLVVNNKHPQYRMVMDRLKATKTSLHDLENAPKLLALKQLLHDCGIGTSQDSEDSLGAGA</sequence>